<feature type="transmembrane region" description="Helical" evidence="12">
    <location>
        <begin position="312"/>
        <end position="328"/>
    </location>
</feature>
<keyword evidence="5 12" id="KW-0808">Transferase</keyword>
<feature type="transmembrane region" description="Helical" evidence="12">
    <location>
        <begin position="216"/>
        <end position="236"/>
    </location>
</feature>
<evidence type="ECO:0000256" key="3">
    <source>
        <dbReference type="ARBA" id="ARBA00005189"/>
    </source>
</evidence>
<evidence type="ECO:0000256" key="9">
    <source>
        <dbReference type="ARBA" id="ARBA00023098"/>
    </source>
</evidence>
<feature type="transmembrane region" description="Helical" evidence="12">
    <location>
        <begin position="44"/>
        <end position="65"/>
    </location>
</feature>
<dbReference type="Pfam" id="PF03034">
    <property type="entry name" value="PSS"/>
    <property type="match status" value="1"/>
</dbReference>
<feature type="transmembrane region" description="Helical" evidence="12">
    <location>
        <begin position="348"/>
        <end position="370"/>
    </location>
</feature>
<keyword evidence="12" id="KW-0594">Phospholipid biosynthesis</keyword>
<evidence type="ECO:0000256" key="4">
    <source>
        <dbReference type="ARBA" id="ARBA00008671"/>
    </source>
</evidence>
<keyword evidence="12" id="KW-0444">Lipid biosynthesis</keyword>
<evidence type="ECO:0000256" key="10">
    <source>
        <dbReference type="ARBA" id="ARBA00023136"/>
    </source>
</evidence>
<dbReference type="GO" id="GO:0005789">
    <property type="term" value="C:endoplasmic reticulum membrane"/>
    <property type="evidence" value="ECO:0007669"/>
    <property type="project" value="UniProtKB-SubCell"/>
</dbReference>
<dbReference type="PANTHER" id="PTHR15362">
    <property type="entry name" value="PHOSPHATIDYLINOSITOL SYNTHASE"/>
    <property type="match status" value="1"/>
</dbReference>
<dbReference type="InterPro" id="IPR004277">
    <property type="entry name" value="PSS"/>
</dbReference>
<feature type="transmembrane region" description="Helical" evidence="12">
    <location>
        <begin position="71"/>
        <end position="90"/>
    </location>
</feature>
<evidence type="ECO:0000256" key="13">
    <source>
        <dbReference type="SAM" id="MobiDB-lite"/>
    </source>
</evidence>
<comment type="subcellular location">
    <subcellularLocation>
        <location evidence="1 12">Endoplasmic reticulum membrane</location>
        <topology evidence="1 12">Multi-pass membrane protein</topology>
    </subcellularLocation>
</comment>
<feature type="transmembrane region" description="Helical" evidence="12">
    <location>
        <begin position="382"/>
        <end position="405"/>
    </location>
</feature>
<organism evidence="14 15">
    <name type="scientific">Galendromus occidentalis</name>
    <name type="common">western predatory mite</name>
    <dbReference type="NCBI Taxonomy" id="34638"/>
    <lineage>
        <taxon>Eukaryota</taxon>
        <taxon>Metazoa</taxon>
        <taxon>Ecdysozoa</taxon>
        <taxon>Arthropoda</taxon>
        <taxon>Chelicerata</taxon>
        <taxon>Arachnida</taxon>
        <taxon>Acari</taxon>
        <taxon>Parasitiformes</taxon>
        <taxon>Mesostigmata</taxon>
        <taxon>Gamasina</taxon>
        <taxon>Phytoseioidea</taxon>
        <taxon>Phytoseiidae</taxon>
        <taxon>Typhlodrominae</taxon>
        <taxon>Galendromus</taxon>
    </lineage>
</organism>
<gene>
    <name evidence="15" type="primary">LOC100898983</name>
</gene>
<evidence type="ECO:0000313" key="15">
    <source>
        <dbReference type="RefSeq" id="XP_003743072.2"/>
    </source>
</evidence>
<reference evidence="15" key="1">
    <citation type="submission" date="2025-08" db="UniProtKB">
        <authorList>
            <consortium name="RefSeq"/>
        </authorList>
    </citation>
    <scope>IDENTIFICATION</scope>
</reference>
<protein>
    <recommendedName>
        <fullName evidence="12">Phosphatidylserine synthase</fullName>
        <ecNumber evidence="12">2.7.8.29</ecNumber>
    </recommendedName>
    <alternativeName>
        <fullName evidence="12">Serine-exchange enzyme</fullName>
    </alternativeName>
</protein>
<keyword evidence="6 12" id="KW-0812">Transmembrane</keyword>
<evidence type="ECO:0000256" key="5">
    <source>
        <dbReference type="ARBA" id="ARBA00022679"/>
    </source>
</evidence>
<evidence type="ECO:0000256" key="1">
    <source>
        <dbReference type="ARBA" id="ARBA00004477"/>
    </source>
</evidence>
<keyword evidence="9 12" id="KW-0443">Lipid metabolism</keyword>
<evidence type="ECO:0000256" key="7">
    <source>
        <dbReference type="ARBA" id="ARBA00022824"/>
    </source>
</evidence>
<sequence length="470" mass="52610">MSTRGRPVDFRSECILTPSSKRRESNRKLSVLSRLSMLQSKRQVAKAVVCLGLAFLMLYIMQVTISFLKHSSGLGAAVFLSTVIASLVFLPADPFYPAFKYGWRLFTGMMIFCILCNIYALLFIHDVDTYTKEIHRLFPQSKQIVNSRTEYGVDCDPLTWQKIYAHLDIFAVAHLVGCAFKAVIFRQYEILWIYSIIWEITEYCFVHLLPNFAECWWDRVLLDVLICNGLGYYIGIQFCKMNGIQMYDWHSREVTNKIRSVLGLSVEDGHGSPPATIKQPQVVGSTPPPPMGATTSIQPESKASRISSDGRLSLFSAISLGFFVGQTSELNTFLYKHYFGIPPHTHLMAARTTFSAVLPIPFIANLYAMTQNAQQPFTLHSKLVLLITFTDTLFSAKFGMFTFAYLDLSMVALWIVSIVCLSYVCIAARSVRAVVVTCLPAGSGQPAGSPPVPSTTSHCEDPARFRPCLT</sequence>
<dbReference type="EC" id="2.7.8.29" evidence="12"/>
<dbReference type="GeneID" id="100898983"/>
<dbReference type="GO" id="GO:0106245">
    <property type="term" value="F:L-serine-phosphatidylethanolamine phosphatidyltransferase activity"/>
    <property type="evidence" value="ECO:0007669"/>
    <property type="project" value="UniProtKB-UniRule"/>
</dbReference>
<feature type="compositionally biased region" description="Polar residues" evidence="13">
    <location>
        <begin position="293"/>
        <end position="302"/>
    </location>
</feature>
<dbReference type="RefSeq" id="XP_003743072.2">
    <property type="nucleotide sequence ID" value="XM_003743024.2"/>
</dbReference>
<comment type="pathway">
    <text evidence="3">Lipid metabolism.</text>
</comment>
<proteinExistence type="inferred from homology"/>
<feature type="transmembrane region" description="Helical" evidence="12">
    <location>
        <begin position="411"/>
        <end position="428"/>
    </location>
</feature>
<feature type="region of interest" description="Disordered" evidence="13">
    <location>
        <begin position="270"/>
        <end position="302"/>
    </location>
</feature>
<feature type="transmembrane region" description="Helical" evidence="12">
    <location>
        <begin position="191"/>
        <end position="210"/>
    </location>
</feature>
<dbReference type="Proteomes" id="UP000694867">
    <property type="component" value="Unplaced"/>
</dbReference>
<keyword evidence="10 12" id="KW-0472">Membrane</keyword>
<accession>A0AAJ6QR17</accession>
<dbReference type="AlphaFoldDB" id="A0AAJ6QR17"/>
<keyword evidence="7 12" id="KW-0256">Endoplasmic reticulum</keyword>
<name>A0AAJ6QR17_9ACAR</name>
<evidence type="ECO:0000256" key="2">
    <source>
        <dbReference type="ARBA" id="ARBA00004916"/>
    </source>
</evidence>
<comment type="function">
    <text evidence="12">Catalyzes a base-exchange reaction in which the polar head group of phosphatidylethanolamine (PE) is replaced by L-serine.</text>
</comment>
<comment type="catalytic activity">
    <reaction evidence="12">
        <text>a 1,2-diacyl-sn-glycero-3-phosphoethanolamine + L-serine = a 1,2-diacyl-sn-glycero-3-phospho-L-serine + ethanolamine</text>
        <dbReference type="Rhea" id="RHEA:27606"/>
        <dbReference type="ChEBI" id="CHEBI:33384"/>
        <dbReference type="ChEBI" id="CHEBI:57262"/>
        <dbReference type="ChEBI" id="CHEBI:57603"/>
        <dbReference type="ChEBI" id="CHEBI:64612"/>
        <dbReference type="EC" id="2.7.8.29"/>
    </reaction>
</comment>
<keyword evidence="11 12" id="KW-1208">Phospholipid metabolism</keyword>
<evidence type="ECO:0000256" key="12">
    <source>
        <dbReference type="RuleBase" id="RU368094"/>
    </source>
</evidence>
<evidence type="ECO:0000313" key="14">
    <source>
        <dbReference type="Proteomes" id="UP000694867"/>
    </source>
</evidence>
<comment type="similarity">
    <text evidence="4 12">Belongs to the phosphatidyl serine synthase family.</text>
</comment>
<evidence type="ECO:0000256" key="8">
    <source>
        <dbReference type="ARBA" id="ARBA00022989"/>
    </source>
</evidence>
<feature type="transmembrane region" description="Helical" evidence="12">
    <location>
        <begin position="102"/>
        <end position="124"/>
    </location>
</feature>
<dbReference type="GO" id="GO:0006659">
    <property type="term" value="P:phosphatidylserine biosynthetic process"/>
    <property type="evidence" value="ECO:0007669"/>
    <property type="project" value="UniProtKB-UniRule"/>
</dbReference>
<evidence type="ECO:0000256" key="6">
    <source>
        <dbReference type="ARBA" id="ARBA00022692"/>
    </source>
</evidence>
<keyword evidence="8 12" id="KW-1133">Transmembrane helix</keyword>
<feature type="transmembrane region" description="Helical" evidence="12">
    <location>
        <begin position="163"/>
        <end position="184"/>
    </location>
</feature>
<keyword evidence="14" id="KW-1185">Reference proteome</keyword>
<evidence type="ECO:0000256" key="11">
    <source>
        <dbReference type="ARBA" id="ARBA00023264"/>
    </source>
</evidence>
<comment type="pathway">
    <text evidence="2 12">Phospholipid metabolism; phosphatidylserine biosynthesis.</text>
</comment>
<dbReference type="PANTHER" id="PTHR15362:SF15">
    <property type="entry name" value="PHOSPHATIDYLSERINE SYNTHASE 1"/>
    <property type="match status" value="1"/>
</dbReference>
<dbReference type="KEGG" id="goe:100898983"/>